<accession>A0A0V1GUS7</accession>
<evidence type="ECO:0000313" key="1">
    <source>
        <dbReference type="EMBL" id="KRZ02000.1"/>
    </source>
</evidence>
<proteinExistence type="predicted"/>
<organism evidence="1 2">
    <name type="scientific">Trichinella zimbabwensis</name>
    <dbReference type="NCBI Taxonomy" id="268475"/>
    <lineage>
        <taxon>Eukaryota</taxon>
        <taxon>Metazoa</taxon>
        <taxon>Ecdysozoa</taxon>
        <taxon>Nematoda</taxon>
        <taxon>Enoplea</taxon>
        <taxon>Dorylaimia</taxon>
        <taxon>Trichinellida</taxon>
        <taxon>Trichinellidae</taxon>
        <taxon>Trichinella</taxon>
    </lineage>
</organism>
<sequence length="69" mass="7692">MIGIDVMDKLLSGNQSRLRSKQWENLFNSVMLAAWRVHCEIHNDSGSCIVSVQLVISCKFSGSTVPLQL</sequence>
<reference evidence="1 2" key="1">
    <citation type="submission" date="2015-01" db="EMBL/GenBank/DDBJ databases">
        <title>Evolution of Trichinella species and genotypes.</title>
        <authorList>
            <person name="Korhonen P.K."/>
            <person name="Edoardo P."/>
            <person name="Giuseppe L.R."/>
            <person name="Gasser R.B."/>
        </authorList>
    </citation>
    <scope>NUCLEOTIDE SEQUENCE [LARGE SCALE GENOMIC DNA]</scope>
    <source>
        <strain evidence="1">ISS1029</strain>
    </source>
</reference>
<dbReference type="AlphaFoldDB" id="A0A0V1GUS7"/>
<gene>
    <name evidence="1" type="ORF">T11_6927</name>
</gene>
<dbReference type="EMBL" id="JYDP01000248">
    <property type="protein sequence ID" value="KRZ02000.1"/>
    <property type="molecule type" value="Genomic_DNA"/>
</dbReference>
<dbReference type="Proteomes" id="UP000055024">
    <property type="component" value="Unassembled WGS sequence"/>
</dbReference>
<keyword evidence="2" id="KW-1185">Reference proteome</keyword>
<evidence type="ECO:0000313" key="2">
    <source>
        <dbReference type="Proteomes" id="UP000055024"/>
    </source>
</evidence>
<comment type="caution">
    <text evidence="1">The sequence shown here is derived from an EMBL/GenBank/DDBJ whole genome shotgun (WGS) entry which is preliminary data.</text>
</comment>
<name>A0A0V1GUS7_9BILA</name>
<dbReference type="OrthoDB" id="10416829at2759"/>
<protein>
    <submittedName>
        <fullName evidence="1">Uncharacterized protein</fullName>
    </submittedName>
</protein>